<evidence type="ECO:0000313" key="1">
    <source>
        <dbReference type="EMBL" id="PWU44266.1"/>
    </source>
</evidence>
<accession>A0A317JTX1</accession>
<dbReference type="Proteomes" id="UP000245683">
    <property type="component" value="Unassembled WGS sequence"/>
</dbReference>
<dbReference type="EMBL" id="QGSV01000341">
    <property type="protein sequence ID" value="PWU44266.1"/>
    <property type="molecule type" value="Genomic_DNA"/>
</dbReference>
<organism evidence="1 2">
    <name type="scientific">Micromonospora globispora</name>
    <dbReference type="NCBI Taxonomy" id="1450148"/>
    <lineage>
        <taxon>Bacteria</taxon>
        <taxon>Bacillati</taxon>
        <taxon>Actinomycetota</taxon>
        <taxon>Actinomycetes</taxon>
        <taxon>Micromonosporales</taxon>
        <taxon>Micromonosporaceae</taxon>
        <taxon>Micromonospora</taxon>
    </lineage>
</organism>
<evidence type="ECO:0000313" key="2">
    <source>
        <dbReference type="Proteomes" id="UP000245683"/>
    </source>
</evidence>
<proteinExistence type="predicted"/>
<comment type="caution">
    <text evidence="1">The sequence shown here is derived from an EMBL/GenBank/DDBJ whole genome shotgun (WGS) entry which is preliminary data.</text>
</comment>
<keyword evidence="2" id="KW-1185">Reference proteome</keyword>
<gene>
    <name evidence="1" type="ORF">DLJ46_26955</name>
</gene>
<dbReference type="AlphaFoldDB" id="A0A317JTX1"/>
<sequence length="281" mass="30218">MPDGNRISAAGACAVTSQAMSDGQTEQENLETLRRLLEALDRWLPLTQQPPAPVGSGSQFASDDTLLNPVQISHAAWSAILLAVDHLHNLRRSVEGCPSCQPGATFLNGSNYSLLRGALENASKAVWLLAPEDQKTRILRRLQLEVKHIQDQEKFQTLVKIPPPSREKAERLAEIKRLAAAAGLPGDGPIGNPSPTRMVRAAGEVIFGDADLGQILWSLCSGAAHGDPWATLSLAEKTEVARKANVATIHLSPSIPNLLALTAAAVEVIQRAFILYAKRNN</sequence>
<name>A0A317JTX1_9ACTN</name>
<reference evidence="2" key="1">
    <citation type="submission" date="2018-05" db="EMBL/GenBank/DDBJ databases">
        <title>Micromonospora globispora sp. nov. and Micromonospora rugosa sp. nov., isolated from marine sediment.</title>
        <authorList>
            <person name="Carro L."/>
            <person name="Aysel V."/>
            <person name="Cetin D."/>
            <person name="Igual J.M."/>
            <person name="Klenk H.-P."/>
            <person name="Trujillo M.E."/>
            <person name="Sahin N."/>
        </authorList>
    </citation>
    <scope>NUCLEOTIDE SEQUENCE [LARGE SCALE GENOMIC DNA]</scope>
    <source>
        <strain evidence="2">S2904</strain>
    </source>
</reference>
<protein>
    <submittedName>
        <fullName evidence="1">Uncharacterized protein</fullName>
    </submittedName>
</protein>